<dbReference type="PANTHER" id="PTHR12333">
    <property type="entry name" value="COMM DOMAIN CONTAINING PROTEIN 10"/>
    <property type="match status" value="1"/>
</dbReference>
<evidence type="ECO:0000313" key="3">
    <source>
        <dbReference type="Proteomes" id="UP000324800"/>
    </source>
</evidence>
<dbReference type="PROSITE" id="PS51269">
    <property type="entry name" value="COMM"/>
    <property type="match status" value="1"/>
</dbReference>
<protein>
    <recommendedName>
        <fullName evidence="1">COMM domain-containing protein</fullName>
    </recommendedName>
</protein>
<organism evidence="2 3">
    <name type="scientific">Streblomastix strix</name>
    <dbReference type="NCBI Taxonomy" id="222440"/>
    <lineage>
        <taxon>Eukaryota</taxon>
        <taxon>Metamonada</taxon>
        <taxon>Preaxostyla</taxon>
        <taxon>Oxymonadida</taxon>
        <taxon>Streblomastigidae</taxon>
        <taxon>Streblomastix</taxon>
    </lineage>
</organism>
<dbReference type="EMBL" id="SNRW01002811">
    <property type="protein sequence ID" value="KAA6391648.1"/>
    <property type="molecule type" value="Genomic_DNA"/>
</dbReference>
<dbReference type="AlphaFoldDB" id="A0A5J4W9P3"/>
<reference evidence="2 3" key="1">
    <citation type="submission" date="2019-03" db="EMBL/GenBank/DDBJ databases">
        <title>Single cell metagenomics reveals metabolic interactions within the superorganism composed of flagellate Streblomastix strix and complex community of Bacteroidetes bacteria on its surface.</title>
        <authorList>
            <person name="Treitli S.C."/>
            <person name="Kolisko M."/>
            <person name="Husnik F."/>
            <person name="Keeling P."/>
            <person name="Hampl V."/>
        </authorList>
    </citation>
    <scope>NUCLEOTIDE SEQUENCE [LARGE SCALE GENOMIC DNA]</scope>
    <source>
        <strain evidence="2">ST1C</strain>
    </source>
</reference>
<evidence type="ECO:0000313" key="2">
    <source>
        <dbReference type="EMBL" id="KAA6391648.1"/>
    </source>
</evidence>
<proteinExistence type="predicted"/>
<evidence type="ECO:0000259" key="1">
    <source>
        <dbReference type="PROSITE" id="PS51269"/>
    </source>
</evidence>
<dbReference type="InterPro" id="IPR037361">
    <property type="entry name" value="COMMD10"/>
</dbReference>
<dbReference type="PANTHER" id="PTHR12333:SF0">
    <property type="entry name" value="COMM DOMAIN-CONTAINING PROTEIN 10"/>
    <property type="match status" value="1"/>
</dbReference>
<accession>A0A5J4W9P3</accession>
<dbReference type="Pfam" id="PF07258">
    <property type="entry name" value="COMM_domain"/>
    <property type="match status" value="1"/>
</dbReference>
<dbReference type="Proteomes" id="UP000324800">
    <property type="component" value="Unassembled WGS sequence"/>
</dbReference>
<name>A0A5J4W9P3_9EUKA</name>
<dbReference type="InterPro" id="IPR017920">
    <property type="entry name" value="COMM"/>
</dbReference>
<feature type="domain" description="COMM" evidence="1">
    <location>
        <begin position="16"/>
        <end position="105"/>
    </location>
</feature>
<gene>
    <name evidence="2" type="ORF">EZS28_012820</name>
</gene>
<comment type="caution">
    <text evidence="2">The sequence shown here is derived from an EMBL/GenBank/DDBJ whole genome shotgun (WGS) entry which is preliminary data.</text>
</comment>
<dbReference type="OrthoDB" id="77522at2759"/>
<sequence length="114" mass="12762">MAAKKSESVNIGFPPSLNDVNWELHLQLASSSTKLDRKPLAQIQLSFEDNSNSFQSSSCVDEKITEEHRTANLSKDNIVFEMNHKQLSAFAAQLEQIQGQLDELTSDAPEKDKK</sequence>